<evidence type="ECO:0000313" key="1">
    <source>
        <dbReference type="EMBL" id="VYT80067.1"/>
    </source>
</evidence>
<protein>
    <submittedName>
        <fullName evidence="1">Uncharacterized protein</fullName>
    </submittedName>
</protein>
<name>A0A6N2ZPN7_EUBLI</name>
<reference evidence="1" key="1">
    <citation type="submission" date="2019-11" db="EMBL/GenBank/DDBJ databases">
        <authorList>
            <person name="Feng L."/>
        </authorList>
    </citation>
    <scope>NUCLEOTIDE SEQUENCE</scope>
    <source>
        <strain evidence="1">ElimosumLFYP34</strain>
    </source>
</reference>
<sequence length="101" mass="11348">MIKIEAKIDKENNQTEVSIEQEGSAVDIFAEVGGIIMALVKDVVQRVSETGEVMIGHTSMPLREETVDVMAKMMQKGFREGVNQLIEQGILRKDYMEEETC</sequence>
<accession>A0A6N2ZPN7</accession>
<dbReference type="AlphaFoldDB" id="A0A6N2ZPN7"/>
<dbReference type="EMBL" id="CACRTR010000003">
    <property type="protein sequence ID" value="VYT80067.1"/>
    <property type="molecule type" value="Genomic_DNA"/>
</dbReference>
<organism evidence="1">
    <name type="scientific">Eubacterium limosum</name>
    <dbReference type="NCBI Taxonomy" id="1736"/>
    <lineage>
        <taxon>Bacteria</taxon>
        <taxon>Bacillati</taxon>
        <taxon>Bacillota</taxon>
        <taxon>Clostridia</taxon>
        <taxon>Eubacteriales</taxon>
        <taxon>Eubacteriaceae</taxon>
        <taxon>Eubacterium</taxon>
    </lineage>
</organism>
<gene>
    <name evidence="1" type="ORF">ELLFYP34_01951</name>
</gene>
<proteinExistence type="predicted"/>